<organism evidence="3 4">
    <name type="scientific">Thalassolituus pacificus</name>
    <dbReference type="NCBI Taxonomy" id="2975440"/>
    <lineage>
        <taxon>Bacteria</taxon>
        <taxon>Pseudomonadati</taxon>
        <taxon>Pseudomonadota</taxon>
        <taxon>Gammaproteobacteria</taxon>
        <taxon>Oceanospirillales</taxon>
        <taxon>Oceanospirillaceae</taxon>
        <taxon>Thalassolituus</taxon>
    </lineage>
</organism>
<dbReference type="RefSeq" id="WP_260975890.1">
    <property type="nucleotide sequence ID" value="NZ_JAOANI010000015.1"/>
</dbReference>
<comment type="caution">
    <text evidence="3">The sequence shown here is derived from an EMBL/GenBank/DDBJ whole genome shotgun (WGS) entry which is preliminary data.</text>
</comment>
<dbReference type="EMBL" id="JAOANI010000015">
    <property type="protein sequence ID" value="MCT7359000.1"/>
    <property type="molecule type" value="Genomic_DNA"/>
</dbReference>
<evidence type="ECO:0000313" key="4">
    <source>
        <dbReference type="Proteomes" id="UP001147830"/>
    </source>
</evidence>
<dbReference type="AlphaFoldDB" id="A0A9X3ARB9"/>
<reference evidence="3" key="1">
    <citation type="journal article" date="2022" name="Front. Microbiol.">
        <title>Genome-based taxonomic rearrangement of Oceanobacter-related bacteria including the description of Thalassolituus hydrocarbonoclasticus sp. nov. and Thalassolituus pacificus sp. nov. and emended description of the genus Thalassolituus.</title>
        <authorList>
            <person name="Dong C."/>
            <person name="Wei L."/>
            <person name="Wang J."/>
            <person name="Lai Q."/>
            <person name="Huang Z."/>
            <person name="Shao Z."/>
        </authorList>
    </citation>
    <scope>NUCLEOTIDE SEQUENCE</scope>
    <source>
        <strain evidence="3">59MF3M-4</strain>
    </source>
</reference>
<evidence type="ECO:0000313" key="3">
    <source>
        <dbReference type="EMBL" id="MCT7359000.1"/>
    </source>
</evidence>
<proteinExistence type="predicted"/>
<dbReference type="InterPro" id="IPR033900">
    <property type="entry name" value="Gram_neg_porin_domain"/>
</dbReference>
<keyword evidence="1" id="KW-0732">Signal</keyword>
<feature type="signal peptide" evidence="1">
    <location>
        <begin position="1"/>
        <end position="28"/>
    </location>
</feature>
<protein>
    <submittedName>
        <fullName evidence="3">Porin</fullName>
    </submittedName>
</protein>
<feature type="chain" id="PRO_5040930336" evidence="1">
    <location>
        <begin position="29"/>
        <end position="409"/>
    </location>
</feature>
<dbReference type="Pfam" id="PF13609">
    <property type="entry name" value="Porin_4"/>
    <property type="match status" value="1"/>
</dbReference>
<reference evidence="3" key="2">
    <citation type="submission" date="2022-08" db="EMBL/GenBank/DDBJ databases">
        <authorList>
            <person name="Dong C."/>
        </authorList>
    </citation>
    <scope>NUCLEOTIDE SEQUENCE</scope>
    <source>
        <strain evidence="3">59MF3M-4</strain>
    </source>
</reference>
<dbReference type="SUPFAM" id="SSF56935">
    <property type="entry name" value="Porins"/>
    <property type="match status" value="1"/>
</dbReference>
<dbReference type="Proteomes" id="UP001147830">
    <property type="component" value="Unassembled WGS sequence"/>
</dbReference>
<evidence type="ECO:0000256" key="1">
    <source>
        <dbReference type="SAM" id="SignalP"/>
    </source>
</evidence>
<dbReference type="GO" id="GO:0015288">
    <property type="term" value="F:porin activity"/>
    <property type="evidence" value="ECO:0007669"/>
    <property type="project" value="InterPro"/>
</dbReference>
<feature type="domain" description="Porin" evidence="2">
    <location>
        <begin position="17"/>
        <end position="385"/>
    </location>
</feature>
<accession>A0A9X3ARB9</accession>
<name>A0A9X3ARB9_9GAMM</name>
<gene>
    <name evidence="3" type="ORF">NYR02_08215</name>
</gene>
<sequence length="409" mass="45556">MRTRTLSTPKSLLLPCALLLGAAGPAQADNGLNVYGFLNAGAYYLDENDISIESYESGSPQFFNRDTMMGLQISKEISERTSATIQLTAKGEEDFAVRTSLAFISHALNDSTDIRFGRLRIPFFYYSEFLDVGYAYNWIRPTGDAYGIPFSDYNGADIIKRFSFDSFDGQIQLNYGRRDKEIVLFNEAYESELNNFAGATLNLYMGDFGLRVGMQQTQMTLDSAADAQTLIDVNGGKDAQLALYDLTVSGARRIDIAQTYATLLTSGMSQKTQDTFSFDDKKARYYNLATTWDNGDWSFIAETAVINFDSGLYVDNFAWLASLAKRFDALTIHTTYSTSRDRLDGGEVGKVQELMMLRGEDESVTLGMRYDLDEATAFKLEATHHMEETNQGLPGASGTLYRAALQLVF</sequence>
<evidence type="ECO:0000259" key="2">
    <source>
        <dbReference type="Pfam" id="PF13609"/>
    </source>
</evidence>
<dbReference type="GO" id="GO:0016020">
    <property type="term" value="C:membrane"/>
    <property type="evidence" value="ECO:0007669"/>
    <property type="project" value="InterPro"/>
</dbReference>
<keyword evidence="4" id="KW-1185">Reference proteome</keyword>